<comment type="caution">
    <text evidence="3">The sequence shown here is derived from an EMBL/GenBank/DDBJ whole genome shotgun (WGS) entry which is preliminary data.</text>
</comment>
<reference evidence="3 4" key="1">
    <citation type="submission" date="2016-07" db="EMBL/GenBank/DDBJ databases">
        <title>Pervasive Adenine N6-methylation of Active Genes in Fungi.</title>
        <authorList>
            <consortium name="DOE Joint Genome Institute"/>
            <person name="Mondo S.J."/>
            <person name="Dannebaum R.O."/>
            <person name="Kuo R.C."/>
            <person name="Labutti K."/>
            <person name="Haridas S."/>
            <person name="Kuo A."/>
            <person name="Salamov A."/>
            <person name="Ahrendt S.R."/>
            <person name="Lipzen A."/>
            <person name="Sullivan W."/>
            <person name="Andreopoulos W.B."/>
            <person name="Clum A."/>
            <person name="Lindquist E."/>
            <person name="Daum C."/>
            <person name="Ramamoorthy G.K."/>
            <person name="Gryganskyi A."/>
            <person name="Culley D."/>
            <person name="Magnuson J.K."/>
            <person name="James T.Y."/>
            <person name="O'Malley M.A."/>
            <person name="Stajich J.E."/>
            <person name="Spatafora J.W."/>
            <person name="Visel A."/>
            <person name="Grigoriev I.V."/>
        </authorList>
    </citation>
    <scope>NUCLEOTIDE SEQUENCE [LARGE SCALE GENOMIC DNA]</scope>
    <source>
        <strain evidence="3 4">CBS 115471</strain>
    </source>
</reference>
<keyword evidence="2" id="KW-1133">Transmembrane helix</keyword>
<dbReference type="Proteomes" id="UP000193144">
    <property type="component" value="Unassembled WGS sequence"/>
</dbReference>
<sequence length="249" mass="27568">MTEFSHPSWTTPPTNYLGAFLFISGNLLAIYLTLHINLKIYHSHQISSKAANPRPLSTPLLILSGISFITLSYNMLMFLVTSYAHWTLHSNQNSNVSSNRKMSPLSSPGLSDFPSRLGAWMLDSELFSSFAQELVGDGPSVLWTQVAILGTWFWNVWIAGTAKQRGIDSRSMFPFTLLSQILPISFTATLFLLYLQTLRSSPSPSISTEDKRPTPPPSAAKLVVKPRNPPPHHPLSQPPNTPSHSPSLQ</sequence>
<feature type="transmembrane region" description="Helical" evidence="2">
    <location>
        <begin position="172"/>
        <end position="195"/>
    </location>
</feature>
<keyword evidence="4" id="KW-1185">Reference proteome</keyword>
<protein>
    <submittedName>
        <fullName evidence="3">Uncharacterized protein</fullName>
    </submittedName>
</protein>
<evidence type="ECO:0000313" key="4">
    <source>
        <dbReference type="Proteomes" id="UP000193144"/>
    </source>
</evidence>
<feature type="transmembrane region" description="Helical" evidence="2">
    <location>
        <begin position="59"/>
        <end position="84"/>
    </location>
</feature>
<dbReference type="AlphaFoldDB" id="A0A1Y1ZL33"/>
<evidence type="ECO:0000313" key="3">
    <source>
        <dbReference type="EMBL" id="ORY10950.1"/>
    </source>
</evidence>
<dbReference type="EMBL" id="MCFA01000066">
    <property type="protein sequence ID" value="ORY10950.1"/>
    <property type="molecule type" value="Genomic_DNA"/>
</dbReference>
<feature type="region of interest" description="Disordered" evidence="1">
    <location>
        <begin position="203"/>
        <end position="249"/>
    </location>
</feature>
<keyword evidence="2" id="KW-0472">Membrane</keyword>
<accession>A0A1Y1ZL33</accession>
<proteinExistence type="predicted"/>
<name>A0A1Y1ZL33_9PLEO</name>
<dbReference type="OrthoDB" id="18595at2759"/>
<keyword evidence="2" id="KW-0812">Transmembrane</keyword>
<evidence type="ECO:0000256" key="2">
    <source>
        <dbReference type="SAM" id="Phobius"/>
    </source>
</evidence>
<feature type="transmembrane region" description="Helical" evidence="2">
    <location>
        <begin position="16"/>
        <end position="38"/>
    </location>
</feature>
<feature type="transmembrane region" description="Helical" evidence="2">
    <location>
        <begin position="142"/>
        <end position="160"/>
    </location>
</feature>
<organism evidence="3 4">
    <name type="scientific">Clohesyomyces aquaticus</name>
    <dbReference type="NCBI Taxonomy" id="1231657"/>
    <lineage>
        <taxon>Eukaryota</taxon>
        <taxon>Fungi</taxon>
        <taxon>Dikarya</taxon>
        <taxon>Ascomycota</taxon>
        <taxon>Pezizomycotina</taxon>
        <taxon>Dothideomycetes</taxon>
        <taxon>Pleosporomycetidae</taxon>
        <taxon>Pleosporales</taxon>
        <taxon>Lindgomycetaceae</taxon>
        <taxon>Clohesyomyces</taxon>
    </lineage>
</organism>
<evidence type="ECO:0000256" key="1">
    <source>
        <dbReference type="SAM" id="MobiDB-lite"/>
    </source>
</evidence>
<gene>
    <name evidence="3" type="ORF">BCR34DRAFT_336065</name>
</gene>
<feature type="compositionally biased region" description="Pro residues" evidence="1">
    <location>
        <begin position="227"/>
        <end position="241"/>
    </location>
</feature>